<gene>
    <name evidence="1" type="ORF">ALC53_04781</name>
</gene>
<proteinExistence type="predicted"/>
<name>A0A195BK12_9HYME</name>
<reference evidence="1 2" key="1">
    <citation type="submission" date="2015-09" db="EMBL/GenBank/DDBJ databases">
        <title>Atta colombica WGS genome.</title>
        <authorList>
            <person name="Nygaard S."/>
            <person name="Hu H."/>
            <person name="Boomsma J."/>
            <person name="Zhang G."/>
        </authorList>
    </citation>
    <scope>NUCLEOTIDE SEQUENCE [LARGE SCALE GENOMIC DNA]</scope>
    <source>
        <strain evidence="1">Treedump-2</strain>
        <tissue evidence="1">Whole body</tissue>
    </source>
</reference>
<sequence>MLAPVVIVTMYKQNRSRTTYLSPIRVETIDLIAEYSTVDRLESSPIIEYIRANYQSLVQSRIRMSPKKFSAMFDEADEVIR</sequence>
<protein>
    <submittedName>
        <fullName evidence="1">Uncharacterized protein</fullName>
    </submittedName>
</protein>
<dbReference type="AlphaFoldDB" id="A0A195BK12"/>
<organism evidence="1 2">
    <name type="scientific">Atta colombica</name>
    <dbReference type="NCBI Taxonomy" id="520822"/>
    <lineage>
        <taxon>Eukaryota</taxon>
        <taxon>Metazoa</taxon>
        <taxon>Ecdysozoa</taxon>
        <taxon>Arthropoda</taxon>
        <taxon>Hexapoda</taxon>
        <taxon>Insecta</taxon>
        <taxon>Pterygota</taxon>
        <taxon>Neoptera</taxon>
        <taxon>Endopterygota</taxon>
        <taxon>Hymenoptera</taxon>
        <taxon>Apocrita</taxon>
        <taxon>Aculeata</taxon>
        <taxon>Formicoidea</taxon>
        <taxon>Formicidae</taxon>
        <taxon>Myrmicinae</taxon>
        <taxon>Atta</taxon>
    </lineage>
</organism>
<dbReference type="Proteomes" id="UP000078540">
    <property type="component" value="Unassembled WGS sequence"/>
</dbReference>
<keyword evidence="2" id="KW-1185">Reference proteome</keyword>
<accession>A0A195BK12</accession>
<evidence type="ECO:0000313" key="1">
    <source>
        <dbReference type="EMBL" id="KYM84993.1"/>
    </source>
</evidence>
<dbReference type="EMBL" id="KQ976455">
    <property type="protein sequence ID" value="KYM84993.1"/>
    <property type="molecule type" value="Genomic_DNA"/>
</dbReference>
<evidence type="ECO:0000313" key="2">
    <source>
        <dbReference type="Proteomes" id="UP000078540"/>
    </source>
</evidence>